<dbReference type="Pfam" id="PF00078">
    <property type="entry name" value="RVT_1"/>
    <property type="match status" value="1"/>
</dbReference>
<dbReference type="AlphaFoldDB" id="A0A4Y1RES3"/>
<dbReference type="SUPFAM" id="SSF56672">
    <property type="entry name" value="DNA/RNA polymerases"/>
    <property type="match status" value="1"/>
</dbReference>
<dbReference type="PROSITE" id="PS50878">
    <property type="entry name" value="RT_POL"/>
    <property type="match status" value="1"/>
</dbReference>
<gene>
    <name evidence="2" type="ORF">Prudu_013419</name>
</gene>
<proteinExistence type="predicted"/>
<reference evidence="2" key="1">
    <citation type="journal article" date="2019" name="Science">
        <title>Mutation of a bHLH transcription factor allowed almond domestication.</title>
        <authorList>
            <person name="Sanchez-Perez R."/>
            <person name="Pavan S."/>
            <person name="Mazzeo R."/>
            <person name="Moldovan C."/>
            <person name="Aiese Cigliano R."/>
            <person name="Del Cueto J."/>
            <person name="Ricciardi F."/>
            <person name="Lotti C."/>
            <person name="Ricciardi L."/>
            <person name="Dicenta F."/>
            <person name="Lopez-Marques R.L."/>
            <person name="Lindberg Moller B."/>
        </authorList>
    </citation>
    <scope>NUCLEOTIDE SEQUENCE</scope>
</reference>
<dbReference type="PANTHER" id="PTHR33116:SF78">
    <property type="entry name" value="OS12G0587133 PROTEIN"/>
    <property type="match status" value="1"/>
</dbReference>
<organism evidence="2">
    <name type="scientific">Prunus dulcis</name>
    <name type="common">Almond</name>
    <name type="synonym">Amygdalus dulcis</name>
    <dbReference type="NCBI Taxonomy" id="3755"/>
    <lineage>
        <taxon>Eukaryota</taxon>
        <taxon>Viridiplantae</taxon>
        <taxon>Streptophyta</taxon>
        <taxon>Embryophyta</taxon>
        <taxon>Tracheophyta</taxon>
        <taxon>Spermatophyta</taxon>
        <taxon>Magnoliopsida</taxon>
        <taxon>eudicotyledons</taxon>
        <taxon>Gunneridae</taxon>
        <taxon>Pentapetalae</taxon>
        <taxon>rosids</taxon>
        <taxon>fabids</taxon>
        <taxon>Rosales</taxon>
        <taxon>Rosaceae</taxon>
        <taxon>Amygdaloideae</taxon>
        <taxon>Amygdaleae</taxon>
        <taxon>Prunus</taxon>
    </lineage>
</organism>
<accession>A0A4Y1RES3</accession>
<evidence type="ECO:0000259" key="1">
    <source>
        <dbReference type="PROSITE" id="PS50878"/>
    </source>
</evidence>
<feature type="domain" description="Reverse transcriptase" evidence="1">
    <location>
        <begin position="1"/>
        <end position="178"/>
    </location>
</feature>
<dbReference type="InterPro" id="IPR000477">
    <property type="entry name" value="RT_dom"/>
</dbReference>
<name>A0A4Y1RES3_PRUDU</name>
<dbReference type="PANTHER" id="PTHR33116">
    <property type="entry name" value="REVERSE TRANSCRIPTASE ZINC-BINDING DOMAIN-CONTAINING PROTEIN-RELATED-RELATED"/>
    <property type="match status" value="1"/>
</dbReference>
<evidence type="ECO:0000313" key="2">
    <source>
        <dbReference type="EMBL" id="BBH02750.1"/>
    </source>
</evidence>
<protein>
    <recommendedName>
        <fullName evidence="1">Reverse transcriptase domain-containing protein</fullName>
    </recommendedName>
</protein>
<sequence>MGLSYQEEENKGNIVVNSIKCITLAHLIECIAACITTPKFSISINGGLEGYFSRGKGLRQGDPLSPYLFVLAMEVFSRILVKASSNGRCSHHPRCAKLDLAHLCFADDLLLFCQGDLQSKSSSVIKESFDSFSALSWLSESLTKTNFSVLGEDTKHYVENLFGFKEGTLPIKFLGVPLISTRLTARDCRSLIDKITNMVESWTSKRLSYAGRLQLIRLVLFSIQVYWSSIFILPKEVCKIIDQILISFLWHGAVGISKAAKVAWNVVCLPREEGGLSFLDSNLL</sequence>
<dbReference type="EMBL" id="AP019301">
    <property type="protein sequence ID" value="BBH02750.1"/>
    <property type="molecule type" value="Genomic_DNA"/>
</dbReference>
<dbReference type="InterPro" id="IPR043502">
    <property type="entry name" value="DNA/RNA_pol_sf"/>
</dbReference>